<feature type="chain" id="PRO_5007806561" description="NTF2-like domain-containing protein" evidence="2">
    <location>
        <begin position="20"/>
        <end position="212"/>
    </location>
</feature>
<sequence length="212" mass="24031">MRIHSLLSLLPSLTSLVLASSRICLTQSRVDYFIEAWNNITGKRENWDSLMQDITTENFTIVSDSLAYLIQEPLNTSVAKSRDQYFQRFVAPSAGVPGEFKTLFLSHTCDSITWYREWSIGEYPIREMAVFLVDIEETGKIYKSLYEWNSGVVVHALCEYGAEMCAGRKMEKMEKKVEVGNEGVVFERRDCGVESKGEDEGKVVGGDGRDEL</sequence>
<dbReference type="AlphaFoldDB" id="A0A139HIC7"/>
<keyword evidence="5" id="KW-1185">Reference proteome</keyword>
<evidence type="ECO:0000313" key="5">
    <source>
        <dbReference type="Proteomes" id="UP000070133"/>
    </source>
</evidence>
<proteinExistence type="predicted"/>
<name>A0A139HIC7_9PEZI</name>
<dbReference type="Pfam" id="PF26534">
    <property type="entry name" value="NTF2_7"/>
    <property type="match status" value="1"/>
</dbReference>
<feature type="region of interest" description="Disordered" evidence="1">
    <location>
        <begin position="193"/>
        <end position="212"/>
    </location>
</feature>
<protein>
    <recommendedName>
        <fullName evidence="3">NTF2-like domain-containing protein</fullName>
    </recommendedName>
</protein>
<reference evidence="4 5" key="1">
    <citation type="submission" date="2015-07" db="EMBL/GenBank/DDBJ databases">
        <title>Comparative genomics of the Sigatoka disease complex on banana suggests a link between parallel evolutionary changes in Pseudocercospora fijiensis and Pseudocercospora eumusae and increased virulence on the banana host.</title>
        <authorList>
            <person name="Chang T.-C."/>
            <person name="Salvucci A."/>
            <person name="Crous P.W."/>
            <person name="Stergiopoulos I."/>
        </authorList>
    </citation>
    <scope>NUCLEOTIDE SEQUENCE [LARGE SCALE GENOMIC DNA]</scope>
    <source>
        <strain evidence="4 5">CBS 114824</strain>
    </source>
</reference>
<feature type="domain" description="NTF2-like" evidence="3">
    <location>
        <begin position="24"/>
        <end position="158"/>
    </location>
</feature>
<dbReference type="EMBL" id="LFZN01000044">
    <property type="protein sequence ID" value="KXT02231.1"/>
    <property type="molecule type" value="Genomic_DNA"/>
</dbReference>
<evidence type="ECO:0000259" key="3">
    <source>
        <dbReference type="Pfam" id="PF26534"/>
    </source>
</evidence>
<keyword evidence="2" id="KW-0732">Signal</keyword>
<gene>
    <name evidence="4" type="ORF">AC578_5071</name>
</gene>
<evidence type="ECO:0000256" key="1">
    <source>
        <dbReference type="SAM" id="MobiDB-lite"/>
    </source>
</evidence>
<feature type="signal peptide" evidence="2">
    <location>
        <begin position="1"/>
        <end position="19"/>
    </location>
</feature>
<evidence type="ECO:0000256" key="2">
    <source>
        <dbReference type="SAM" id="SignalP"/>
    </source>
</evidence>
<organism evidence="4 5">
    <name type="scientific">Pseudocercospora eumusae</name>
    <dbReference type="NCBI Taxonomy" id="321146"/>
    <lineage>
        <taxon>Eukaryota</taxon>
        <taxon>Fungi</taxon>
        <taxon>Dikarya</taxon>
        <taxon>Ascomycota</taxon>
        <taxon>Pezizomycotina</taxon>
        <taxon>Dothideomycetes</taxon>
        <taxon>Dothideomycetidae</taxon>
        <taxon>Mycosphaerellales</taxon>
        <taxon>Mycosphaerellaceae</taxon>
        <taxon>Pseudocercospora</taxon>
    </lineage>
</organism>
<dbReference type="Proteomes" id="UP000070133">
    <property type="component" value="Unassembled WGS sequence"/>
</dbReference>
<evidence type="ECO:0000313" key="4">
    <source>
        <dbReference type="EMBL" id="KXT02231.1"/>
    </source>
</evidence>
<dbReference type="InterPro" id="IPR058645">
    <property type="entry name" value="NTF2-like_dom_7"/>
</dbReference>
<comment type="caution">
    <text evidence="4">The sequence shown here is derived from an EMBL/GenBank/DDBJ whole genome shotgun (WGS) entry which is preliminary data.</text>
</comment>
<accession>A0A139HIC7</accession>